<evidence type="ECO:0000256" key="2">
    <source>
        <dbReference type="ARBA" id="ARBA00022692"/>
    </source>
</evidence>
<dbReference type="AlphaFoldDB" id="A0AAI9X0Q7"/>
<sequence>MNNNEKEISENMNGDDANQNKVVESETEKNINNIKYDRATFGSIFKTELYNSIARDKKHLLRFLLICFMSFLYGIICITGVWDPVANISKVPMAIVNRDNATCVAYVNTKGGTEFIDNAVKVGYLQAKNSEECNGQASKWYQSEAFDPNKYELNYRYASLIDSVITNNNKYDENSRALTTSIGDITPTIKYLKEDETNFTPNSKYWVQLKIPTNYTLNTYKLMRGLAQIGEPNFTDDDENDFFKTMDYFSSNKMEFWATYEHSFMIGNMMSMLQVGFGSLATSILTTLAPETMFWLSSRQDHGESSNGGGSSRFGEYYIIPKNIYNFIMEVVKNIKNYDCDGTKADCPGVKPGQPSNLYKALQHLKEKNPVLYESVNKMFNHIKNDVLVSINIGITINLKMEQILPFAFQIMFPDLGNPNDDPRWEQRVYFSEYKTKLLSVTQYFLNNMSRSTSVDRHIQGYEFGTYGYGLGLYFISISLWIGAITQTFIYRKKSYTPNAKWYQHYFSKWFTMLITSYAQTLLLFLGLLAVGYGKLGSPIVYMLMWMIVTATVLTTITQALWYSMPDDNVGRFLCIIYTVFNLTAGGGSFPVILQNGFFQAISYIVPFKYTIFGMSNIVYGIASNEGIISMYNTEILGCFGALMIFLVVFLGIGLGTAYIYRRIEMFGTFSLKEIYETMDSIDATKDFVRSRRVINNLSVEYSLLIKQYIDEKHREQKIKNLEDKINSLYKDPSIVRIKKLEAISDVYRNRFEVIKQKYVVLVQKAEITNDAKDIRKSQKLKTKLEALGEKITVARKEIEMLKRNPNYVRIAALNERYEELKDQYMFISRTVNEHSSKLKLKKVYTLRQELTYLQKKIDELNSNTMRTVFDNPHDKKINKLIVQYNLEKEQLNHLKETKPEAKLIPIYQEKLLFLANNIKELEANKTQVNRHIEERIMKLKRQLEELNAEKNKNYKLSKITKDESYNIKIRKINNKIMDINHEIGNLENELRVIVEQQKDKITNKFKFAKYNAELIKLKTNYIYDDNREGID</sequence>
<feature type="coiled-coil region" evidence="5">
    <location>
        <begin position="778"/>
        <end position="831"/>
    </location>
</feature>
<reference evidence="8 9" key="1">
    <citation type="journal article" date="2012" name="J. Proteome Res.">
        <title>Application of Spiroplasma melliferum proteogenomic profiling for the discovery of virulence factors and pathogenicity mechanisms in host-associated spiroplasmas.</title>
        <authorList>
            <person name="Alexeev D."/>
            <person name="Kostrjukova E."/>
            <person name="Aliper A."/>
            <person name="Popenko A."/>
            <person name="Bazaleev N."/>
            <person name="Tyakht A."/>
            <person name="Selezneva O."/>
            <person name="Akopian T."/>
            <person name="Prichodko E."/>
            <person name="Kondratov I."/>
            <person name="Chukin M."/>
            <person name="Demina I."/>
            <person name="Galyamina M."/>
            <person name="Kamashev D."/>
            <person name="Vanyushkina A."/>
            <person name="Ladygina V."/>
            <person name="Levitskii S."/>
            <person name="Lazarev V."/>
            <person name="Govorun V."/>
        </authorList>
    </citation>
    <scope>NUCLEOTIDE SEQUENCE [LARGE SCALE GENOMIC DNA]</scope>
    <source>
        <strain evidence="8 9">KC3</strain>
    </source>
</reference>
<feature type="transmembrane region" description="Helical" evidence="7">
    <location>
        <begin position="635"/>
        <end position="661"/>
    </location>
</feature>
<dbReference type="PANTHER" id="PTHR43077:SF5">
    <property type="entry name" value="PHAGE INFECTION PROTEIN"/>
    <property type="match status" value="1"/>
</dbReference>
<evidence type="ECO:0000313" key="9">
    <source>
        <dbReference type="Proteomes" id="UP000004057"/>
    </source>
</evidence>
<feature type="transmembrane region" description="Helical" evidence="7">
    <location>
        <begin position="601"/>
        <end position="623"/>
    </location>
</feature>
<comment type="subcellular location">
    <subcellularLocation>
        <location evidence="1">Membrane</location>
        <topology evidence="1">Multi-pass membrane protein</topology>
    </subcellularLocation>
</comment>
<feature type="compositionally biased region" description="Polar residues" evidence="6">
    <location>
        <begin position="10"/>
        <end position="20"/>
    </location>
</feature>
<proteinExistence type="predicted"/>
<feature type="transmembrane region" description="Helical" evidence="7">
    <location>
        <begin position="467"/>
        <end position="490"/>
    </location>
</feature>
<dbReference type="GO" id="GO:0016020">
    <property type="term" value="C:membrane"/>
    <property type="evidence" value="ECO:0007669"/>
    <property type="project" value="UniProtKB-SubCell"/>
</dbReference>
<keyword evidence="5" id="KW-0175">Coiled coil</keyword>
<evidence type="ECO:0000313" key="8">
    <source>
        <dbReference type="EMBL" id="KAI92407.1"/>
    </source>
</evidence>
<evidence type="ECO:0000256" key="1">
    <source>
        <dbReference type="ARBA" id="ARBA00004141"/>
    </source>
</evidence>
<evidence type="ECO:0000256" key="3">
    <source>
        <dbReference type="ARBA" id="ARBA00022989"/>
    </source>
</evidence>
<feature type="transmembrane region" description="Helical" evidence="7">
    <location>
        <begin position="510"/>
        <end position="534"/>
    </location>
</feature>
<feature type="coiled-coil region" evidence="5">
    <location>
        <begin position="878"/>
        <end position="997"/>
    </location>
</feature>
<dbReference type="EMBL" id="AGBZ02000003">
    <property type="protein sequence ID" value="KAI92407.1"/>
    <property type="molecule type" value="Genomic_DNA"/>
</dbReference>
<feature type="transmembrane region" description="Helical" evidence="7">
    <location>
        <begin position="540"/>
        <end position="563"/>
    </location>
</feature>
<keyword evidence="4 7" id="KW-0472">Membrane</keyword>
<dbReference type="RefSeq" id="WP_004028317.1">
    <property type="nucleotide sequence ID" value="NZ_AGBZ02000003.1"/>
</dbReference>
<accession>A0AAI9X0Q7</accession>
<dbReference type="InterPro" id="IPR051328">
    <property type="entry name" value="T7SS_ABC-Transporter"/>
</dbReference>
<feature type="transmembrane region" description="Helical" evidence="7">
    <location>
        <begin position="60"/>
        <end position="82"/>
    </location>
</feature>
<comment type="caution">
    <text evidence="8">The sequence shown here is derived from an EMBL/GenBank/DDBJ whole genome shotgun (WGS) entry which is preliminary data.</text>
</comment>
<dbReference type="Proteomes" id="UP000004057">
    <property type="component" value="Unassembled WGS sequence"/>
</dbReference>
<feature type="region of interest" description="Disordered" evidence="6">
    <location>
        <begin position="1"/>
        <end position="20"/>
    </location>
</feature>
<dbReference type="PANTHER" id="PTHR43077">
    <property type="entry name" value="TRANSPORT PERMEASE YVFS-RELATED"/>
    <property type="match status" value="1"/>
</dbReference>
<evidence type="ECO:0000256" key="6">
    <source>
        <dbReference type="SAM" id="MobiDB-lite"/>
    </source>
</evidence>
<evidence type="ECO:0000256" key="5">
    <source>
        <dbReference type="SAM" id="Coils"/>
    </source>
</evidence>
<gene>
    <name evidence="8" type="ORF">SPM_004360</name>
</gene>
<name>A0AAI9X0Q7_SPIME</name>
<keyword evidence="2 7" id="KW-0812">Transmembrane</keyword>
<keyword evidence="3 7" id="KW-1133">Transmembrane helix</keyword>
<protein>
    <submittedName>
        <fullName evidence="8">ABC transporter</fullName>
    </submittedName>
</protein>
<evidence type="ECO:0000256" key="4">
    <source>
        <dbReference type="ARBA" id="ARBA00023136"/>
    </source>
</evidence>
<feature type="transmembrane region" description="Helical" evidence="7">
    <location>
        <begin position="575"/>
        <end position="595"/>
    </location>
</feature>
<organism evidence="8 9">
    <name type="scientific">Spiroplasma melliferum KC3</name>
    <dbReference type="NCBI Taxonomy" id="570509"/>
    <lineage>
        <taxon>Bacteria</taxon>
        <taxon>Bacillati</taxon>
        <taxon>Mycoplasmatota</taxon>
        <taxon>Mollicutes</taxon>
        <taxon>Entomoplasmatales</taxon>
        <taxon>Spiroplasmataceae</taxon>
        <taxon>Spiroplasma</taxon>
    </lineage>
</organism>
<evidence type="ECO:0000256" key="7">
    <source>
        <dbReference type="SAM" id="Phobius"/>
    </source>
</evidence>